<protein>
    <submittedName>
        <fullName evidence="1">Uncharacterized protein</fullName>
    </submittedName>
</protein>
<name>A0ACC0JID8_CHOFU</name>
<evidence type="ECO:0000313" key="1">
    <source>
        <dbReference type="EMBL" id="KAI8423826.1"/>
    </source>
</evidence>
<sequence>MSLGARATKGGAGGAGGAAAKGKDRAPDKAKGASKPPGKDKASTDHIRLTHTADRKNDDTSDVRRMVRTVFTCIITLSAFYCARVDGDDVSH</sequence>
<dbReference type="Proteomes" id="UP001064048">
    <property type="component" value="Chromosome 22"/>
</dbReference>
<comment type="caution">
    <text evidence="1">The sequence shown here is derived from an EMBL/GenBank/DDBJ whole genome shotgun (WGS) entry which is preliminary data.</text>
</comment>
<proteinExistence type="predicted"/>
<accession>A0ACC0JID8</accession>
<organism evidence="1 2">
    <name type="scientific">Choristoneura fumiferana</name>
    <name type="common">Spruce budworm moth</name>
    <name type="synonym">Archips fumiferana</name>
    <dbReference type="NCBI Taxonomy" id="7141"/>
    <lineage>
        <taxon>Eukaryota</taxon>
        <taxon>Metazoa</taxon>
        <taxon>Ecdysozoa</taxon>
        <taxon>Arthropoda</taxon>
        <taxon>Hexapoda</taxon>
        <taxon>Insecta</taxon>
        <taxon>Pterygota</taxon>
        <taxon>Neoptera</taxon>
        <taxon>Endopterygota</taxon>
        <taxon>Lepidoptera</taxon>
        <taxon>Glossata</taxon>
        <taxon>Ditrysia</taxon>
        <taxon>Tortricoidea</taxon>
        <taxon>Tortricidae</taxon>
        <taxon>Tortricinae</taxon>
        <taxon>Choristoneura</taxon>
    </lineage>
</organism>
<evidence type="ECO:0000313" key="2">
    <source>
        <dbReference type="Proteomes" id="UP001064048"/>
    </source>
</evidence>
<dbReference type="EMBL" id="CM046122">
    <property type="protein sequence ID" value="KAI8423826.1"/>
    <property type="molecule type" value="Genomic_DNA"/>
</dbReference>
<reference evidence="1 2" key="1">
    <citation type="journal article" date="2022" name="Genome Biol. Evol.">
        <title>The Spruce Budworm Genome: Reconstructing the Evolutionary History of Antifreeze Proteins.</title>
        <authorList>
            <person name="Beliveau C."/>
            <person name="Gagne P."/>
            <person name="Picq S."/>
            <person name="Vernygora O."/>
            <person name="Keeling C.I."/>
            <person name="Pinkney K."/>
            <person name="Doucet D."/>
            <person name="Wen F."/>
            <person name="Johnston J.S."/>
            <person name="Maaroufi H."/>
            <person name="Boyle B."/>
            <person name="Laroche J."/>
            <person name="Dewar K."/>
            <person name="Juretic N."/>
            <person name="Blackburn G."/>
            <person name="Nisole A."/>
            <person name="Brunet B."/>
            <person name="Brandao M."/>
            <person name="Lumley L."/>
            <person name="Duan J."/>
            <person name="Quan G."/>
            <person name="Lucarotti C.J."/>
            <person name="Roe A.D."/>
            <person name="Sperling F.A.H."/>
            <person name="Levesque R.C."/>
            <person name="Cusson M."/>
        </authorList>
    </citation>
    <scope>NUCLEOTIDE SEQUENCE [LARGE SCALE GENOMIC DNA]</scope>
    <source>
        <strain evidence="1">Glfc:IPQL:Cfum</strain>
    </source>
</reference>
<gene>
    <name evidence="1" type="ORF">MSG28_012837</name>
</gene>
<keyword evidence="2" id="KW-1185">Reference proteome</keyword>